<gene>
    <name evidence="1" type="ORF">N7494_006917</name>
</gene>
<dbReference type="EMBL" id="JAQIZZ010000005">
    <property type="protein sequence ID" value="KAJ5541841.1"/>
    <property type="molecule type" value="Genomic_DNA"/>
</dbReference>
<accession>A0AAD6CYN3</accession>
<protein>
    <recommendedName>
        <fullName evidence="3">V-type ATPase, C subunit family protein</fullName>
    </recommendedName>
</protein>
<organism evidence="1 2">
    <name type="scientific">Penicillium frequentans</name>
    <dbReference type="NCBI Taxonomy" id="3151616"/>
    <lineage>
        <taxon>Eukaryota</taxon>
        <taxon>Fungi</taxon>
        <taxon>Dikarya</taxon>
        <taxon>Ascomycota</taxon>
        <taxon>Pezizomycotina</taxon>
        <taxon>Eurotiomycetes</taxon>
        <taxon>Eurotiomycetidae</taxon>
        <taxon>Eurotiales</taxon>
        <taxon>Aspergillaceae</taxon>
        <taxon>Penicillium</taxon>
    </lineage>
</organism>
<comment type="caution">
    <text evidence="1">The sequence shown here is derived from an EMBL/GenBank/DDBJ whole genome shotgun (WGS) entry which is preliminary data.</text>
</comment>
<reference evidence="1 2" key="1">
    <citation type="journal article" date="2023" name="IMA Fungus">
        <title>Comparative genomic study of the Penicillium genus elucidates a diverse pangenome and 15 lateral gene transfer events.</title>
        <authorList>
            <person name="Petersen C."/>
            <person name="Sorensen T."/>
            <person name="Nielsen M.R."/>
            <person name="Sondergaard T.E."/>
            <person name="Sorensen J.L."/>
            <person name="Fitzpatrick D.A."/>
            <person name="Frisvad J.C."/>
            <person name="Nielsen K.L."/>
        </authorList>
    </citation>
    <scope>NUCLEOTIDE SEQUENCE [LARGE SCALE GENOMIC DNA]</scope>
    <source>
        <strain evidence="1 2">IBT 35679</strain>
    </source>
</reference>
<evidence type="ECO:0000313" key="1">
    <source>
        <dbReference type="EMBL" id="KAJ5541841.1"/>
    </source>
</evidence>
<keyword evidence="2" id="KW-1185">Reference proteome</keyword>
<dbReference type="Proteomes" id="UP001220324">
    <property type="component" value="Unassembled WGS sequence"/>
</dbReference>
<evidence type="ECO:0008006" key="3">
    <source>
        <dbReference type="Google" id="ProtNLM"/>
    </source>
</evidence>
<proteinExistence type="predicted"/>
<dbReference type="AlphaFoldDB" id="A0AAD6CYN3"/>
<evidence type="ECO:0000313" key="2">
    <source>
        <dbReference type="Proteomes" id="UP001220324"/>
    </source>
</evidence>
<name>A0AAD6CYN3_9EURO</name>
<sequence>MFWYGRFGGLHFLSRSVFNSDLGFPPIFSELPDSLSFKSMPVRPVPDWGLRCLSRSSFQRASYARKHTERRWNSAYTWLTRTPEAITSQDIVSSLPSTLQSNSSSVPLLLVTPNLAHLLDPTSPFVGDLLSKLLRDTPQKPDTLHAIAAVVDRIPNSAPQRPKALLADDAIADPGEYDGVSMLIIGEDDVQWKATPSRRIGSPAGDEPSLTVSVRDKMSVYAVGLRLTNTVFLNGSERTFMGMRWVARKDGYVLDKSRDLASCVVTSTQDSIRPRLMLPLEPVTQRRRVVTGMGNILRQLAKSTDGSSDEPMPASTELEKELPRYIEEHNIADRRVSVWALVETPDVEIADPSLSIQDQLTRSLRQGGKLHRVMSGGGGWGKKQGLLSLDPEVAFPTISLRDKPTNLDQVFEPHFSATEPLEMPSFFENGLIGEDLSHLSQVANAGDFIQFFVAIEPTPTPRAEDQTRLAYCFGVVADAEEPHARGSHGEEKHLEMVVDTFGAMSEKAITFSQPAPGGGKAVESSTKLDIPGCQVILEFEQL</sequence>